<proteinExistence type="predicted"/>
<dbReference type="InterPro" id="IPR058245">
    <property type="entry name" value="NreC/VraR/RcsB-like_REC"/>
</dbReference>
<keyword evidence="2 6" id="KW-0238">DNA-binding</keyword>
<dbReference type="CDD" id="cd06170">
    <property type="entry name" value="LuxR_C_like"/>
    <property type="match status" value="1"/>
</dbReference>
<evidence type="ECO:0000259" key="5">
    <source>
        <dbReference type="PROSITE" id="PS50110"/>
    </source>
</evidence>
<dbReference type="CDD" id="cd17535">
    <property type="entry name" value="REC_NarL-like"/>
    <property type="match status" value="1"/>
</dbReference>
<organism evidence="6 7">
    <name type="scientific">Phytohabitans houttuyneae</name>
    <dbReference type="NCBI Taxonomy" id="1076126"/>
    <lineage>
        <taxon>Bacteria</taxon>
        <taxon>Bacillati</taxon>
        <taxon>Actinomycetota</taxon>
        <taxon>Actinomycetes</taxon>
        <taxon>Micromonosporales</taxon>
        <taxon>Micromonosporaceae</taxon>
    </lineage>
</organism>
<keyword evidence="7" id="KW-1185">Reference proteome</keyword>
<name>A0A6V8KLA4_9ACTN</name>
<dbReference type="GO" id="GO:0000160">
    <property type="term" value="P:phosphorelay signal transduction system"/>
    <property type="evidence" value="ECO:0007669"/>
    <property type="project" value="InterPro"/>
</dbReference>
<dbReference type="Pfam" id="PF00196">
    <property type="entry name" value="GerE"/>
    <property type="match status" value="1"/>
</dbReference>
<dbReference type="Pfam" id="PF00072">
    <property type="entry name" value="Response_reg"/>
    <property type="match status" value="1"/>
</dbReference>
<dbReference type="InterPro" id="IPR039420">
    <property type="entry name" value="WalR-like"/>
</dbReference>
<dbReference type="GO" id="GO:0003677">
    <property type="term" value="F:DNA binding"/>
    <property type="evidence" value="ECO:0007669"/>
    <property type="project" value="UniProtKB-KW"/>
</dbReference>
<reference evidence="6 7" key="2">
    <citation type="submission" date="2020-03" db="EMBL/GenBank/DDBJ databases">
        <authorList>
            <person name="Ichikawa N."/>
            <person name="Kimura A."/>
            <person name="Kitahashi Y."/>
            <person name="Uohara A."/>
        </authorList>
    </citation>
    <scope>NUCLEOTIDE SEQUENCE [LARGE SCALE GENOMIC DNA]</scope>
    <source>
        <strain evidence="6 7">NBRC 108639</strain>
    </source>
</reference>
<dbReference type="SMART" id="SM00448">
    <property type="entry name" value="REC"/>
    <property type="match status" value="1"/>
</dbReference>
<evidence type="ECO:0000256" key="3">
    <source>
        <dbReference type="PROSITE-ProRule" id="PRU00169"/>
    </source>
</evidence>
<dbReference type="InterPro" id="IPR000792">
    <property type="entry name" value="Tscrpt_reg_LuxR_C"/>
</dbReference>
<feature type="domain" description="Response regulatory" evidence="5">
    <location>
        <begin position="6"/>
        <end position="122"/>
    </location>
</feature>
<dbReference type="PANTHER" id="PTHR43214">
    <property type="entry name" value="TWO-COMPONENT RESPONSE REGULATOR"/>
    <property type="match status" value="1"/>
</dbReference>
<dbReference type="SUPFAM" id="SSF46894">
    <property type="entry name" value="C-terminal effector domain of the bipartite response regulators"/>
    <property type="match status" value="1"/>
</dbReference>
<dbReference type="RefSeq" id="WP_173071348.1">
    <property type="nucleotide sequence ID" value="NZ_BAABGO010000002.1"/>
</dbReference>
<gene>
    <name evidence="6" type="ORF">Phou_101620</name>
</gene>
<dbReference type="EMBL" id="BLPF01000004">
    <property type="protein sequence ID" value="GFJ85982.1"/>
    <property type="molecule type" value="Genomic_DNA"/>
</dbReference>
<evidence type="ECO:0000256" key="1">
    <source>
        <dbReference type="ARBA" id="ARBA00022553"/>
    </source>
</evidence>
<feature type="domain" description="HTH luxR-type" evidence="4">
    <location>
        <begin position="147"/>
        <end position="213"/>
    </location>
</feature>
<keyword evidence="1 3" id="KW-0597">Phosphoprotein</keyword>
<dbReference type="SUPFAM" id="SSF52172">
    <property type="entry name" value="CheY-like"/>
    <property type="match status" value="1"/>
</dbReference>
<dbReference type="InterPro" id="IPR011006">
    <property type="entry name" value="CheY-like_superfamily"/>
</dbReference>
<dbReference type="GO" id="GO:0006355">
    <property type="term" value="P:regulation of DNA-templated transcription"/>
    <property type="evidence" value="ECO:0007669"/>
    <property type="project" value="InterPro"/>
</dbReference>
<evidence type="ECO:0000256" key="2">
    <source>
        <dbReference type="ARBA" id="ARBA00023125"/>
    </source>
</evidence>
<sequence length="218" mass="24355">MVQDSRVLIVDDHPTLREGLRAWLVEQDWVADVIEAATVQEALREATHHQVNVVVMDVALPDGDGIEAVAKLVQRLRDVKVLVLTYNGDDEQVHRALKAGAHGYARKDTKTKDLVAILRAVACGSFVLGPEVSTAFLGNVRRARVRLPEPFDKLTEREREMLGALVRNESVEEIARHLGLSGKTIRNLLSNDLYRKLGVENKFQAVRLVRDRGVEKAL</sequence>
<dbReference type="SMART" id="SM00421">
    <property type="entry name" value="HTH_LUXR"/>
    <property type="match status" value="1"/>
</dbReference>
<dbReference type="PROSITE" id="PS50043">
    <property type="entry name" value="HTH_LUXR_2"/>
    <property type="match status" value="1"/>
</dbReference>
<dbReference type="Gene3D" id="3.40.50.2300">
    <property type="match status" value="1"/>
</dbReference>
<dbReference type="InterPro" id="IPR001789">
    <property type="entry name" value="Sig_transdc_resp-reg_receiver"/>
</dbReference>
<reference evidence="6 7" key="1">
    <citation type="submission" date="2020-03" db="EMBL/GenBank/DDBJ databases">
        <title>Whole genome shotgun sequence of Phytohabitans houttuyneae NBRC 108639.</title>
        <authorList>
            <person name="Komaki H."/>
            <person name="Tamura T."/>
        </authorList>
    </citation>
    <scope>NUCLEOTIDE SEQUENCE [LARGE SCALE GENOMIC DNA]</scope>
    <source>
        <strain evidence="6 7">NBRC 108639</strain>
    </source>
</reference>
<evidence type="ECO:0000259" key="4">
    <source>
        <dbReference type="PROSITE" id="PS50043"/>
    </source>
</evidence>
<evidence type="ECO:0000313" key="6">
    <source>
        <dbReference type="EMBL" id="GFJ85982.1"/>
    </source>
</evidence>
<comment type="caution">
    <text evidence="6">The sequence shown here is derived from an EMBL/GenBank/DDBJ whole genome shotgun (WGS) entry which is preliminary data.</text>
</comment>
<dbReference type="PROSITE" id="PS50110">
    <property type="entry name" value="RESPONSE_REGULATORY"/>
    <property type="match status" value="1"/>
</dbReference>
<feature type="modified residue" description="4-aspartylphosphate" evidence="3">
    <location>
        <position position="57"/>
    </location>
</feature>
<accession>A0A6V8KLA4</accession>
<dbReference type="Proteomes" id="UP000482800">
    <property type="component" value="Unassembled WGS sequence"/>
</dbReference>
<dbReference type="AlphaFoldDB" id="A0A6V8KLA4"/>
<evidence type="ECO:0000313" key="7">
    <source>
        <dbReference type="Proteomes" id="UP000482800"/>
    </source>
</evidence>
<dbReference type="InterPro" id="IPR016032">
    <property type="entry name" value="Sig_transdc_resp-reg_C-effctor"/>
</dbReference>
<protein>
    <submittedName>
        <fullName evidence="6">DNA-binding response regulator</fullName>
    </submittedName>
</protein>